<sequence>MNAIIDTHVHCWNLERARYDWLEGNGTLLNRNYAFSELQPEFQQAGIAGGMLVQAANNVDDTELMLEIARAFPTVVGVVGWLPLEAPEDVQRLIEGQFRKEPHLKGVRHLIHNETDAKWLLREPVLDSLRILAAECIPYDVVGVLPEHLETVLEVAERIPGLRLMLDHLNQPPIAAKETFGRWGELMSEVCQHTQVWCKISGLGTTTGKGNAWTAEDIKPYVAYVLELFGVERCICGGDWPVSLLAGSYAHTWQTYREVIGNLLPPGEQAQIYRENAIAFYKLEMP</sequence>
<dbReference type="Proteomes" id="UP000198670">
    <property type="component" value="Unassembled WGS sequence"/>
</dbReference>
<evidence type="ECO:0000259" key="2">
    <source>
        <dbReference type="Pfam" id="PF04909"/>
    </source>
</evidence>
<protein>
    <submittedName>
        <fullName evidence="3">L-fuconolactonase</fullName>
    </submittedName>
</protein>
<dbReference type="SUPFAM" id="SSF51556">
    <property type="entry name" value="Metallo-dependent hydrolases"/>
    <property type="match status" value="1"/>
</dbReference>
<dbReference type="InterPro" id="IPR032466">
    <property type="entry name" value="Metal_Hydrolase"/>
</dbReference>
<evidence type="ECO:0000256" key="1">
    <source>
        <dbReference type="ARBA" id="ARBA00038310"/>
    </source>
</evidence>
<dbReference type="RefSeq" id="WP_090629801.1">
    <property type="nucleotide sequence ID" value="NZ_FOQO01000010.1"/>
</dbReference>
<dbReference type="STRING" id="1477437.SAMN05444682_110195"/>
<gene>
    <name evidence="3" type="ORF">SAMN05444682_110195</name>
</gene>
<keyword evidence="4" id="KW-1185">Reference proteome</keyword>
<evidence type="ECO:0000313" key="4">
    <source>
        <dbReference type="Proteomes" id="UP000198670"/>
    </source>
</evidence>
<evidence type="ECO:0000313" key="3">
    <source>
        <dbReference type="EMBL" id="SFJ51804.1"/>
    </source>
</evidence>
<organism evidence="3 4">
    <name type="scientific">Parapedobacter indicus</name>
    <dbReference type="NCBI Taxonomy" id="1477437"/>
    <lineage>
        <taxon>Bacteria</taxon>
        <taxon>Pseudomonadati</taxon>
        <taxon>Bacteroidota</taxon>
        <taxon>Sphingobacteriia</taxon>
        <taxon>Sphingobacteriales</taxon>
        <taxon>Sphingobacteriaceae</taxon>
        <taxon>Parapedobacter</taxon>
    </lineage>
</organism>
<feature type="domain" description="Amidohydrolase-related" evidence="2">
    <location>
        <begin position="5"/>
        <end position="283"/>
    </location>
</feature>
<dbReference type="OrthoDB" id="5450317at2"/>
<dbReference type="InterPro" id="IPR052350">
    <property type="entry name" value="Metallo-dep_Lactonases"/>
</dbReference>
<dbReference type="EMBL" id="FOQO01000010">
    <property type="protein sequence ID" value="SFJ51804.1"/>
    <property type="molecule type" value="Genomic_DNA"/>
</dbReference>
<dbReference type="AlphaFoldDB" id="A0A1I3RYU2"/>
<proteinExistence type="inferred from homology"/>
<dbReference type="PANTHER" id="PTHR43569">
    <property type="entry name" value="AMIDOHYDROLASE"/>
    <property type="match status" value="1"/>
</dbReference>
<dbReference type="PANTHER" id="PTHR43569:SF2">
    <property type="entry name" value="AMIDOHYDROLASE-RELATED DOMAIN-CONTAINING PROTEIN"/>
    <property type="match status" value="1"/>
</dbReference>
<dbReference type="Pfam" id="PF04909">
    <property type="entry name" value="Amidohydro_2"/>
    <property type="match status" value="1"/>
</dbReference>
<name>A0A1I3RYU2_9SPHI</name>
<dbReference type="Gene3D" id="3.20.20.140">
    <property type="entry name" value="Metal-dependent hydrolases"/>
    <property type="match status" value="1"/>
</dbReference>
<dbReference type="InterPro" id="IPR006680">
    <property type="entry name" value="Amidohydro-rel"/>
</dbReference>
<accession>A0A1I3RYU2</accession>
<dbReference type="GO" id="GO:0016787">
    <property type="term" value="F:hydrolase activity"/>
    <property type="evidence" value="ECO:0007669"/>
    <property type="project" value="InterPro"/>
</dbReference>
<reference evidence="3 4" key="1">
    <citation type="submission" date="2016-10" db="EMBL/GenBank/DDBJ databases">
        <authorList>
            <person name="de Groot N.N."/>
        </authorList>
    </citation>
    <scope>NUCLEOTIDE SEQUENCE [LARGE SCALE GENOMIC DNA]</scope>
    <source>
        <strain evidence="3 4">RK1</strain>
    </source>
</reference>
<comment type="similarity">
    <text evidence="1">Belongs to the metallo-dependent hydrolases superfamily.</text>
</comment>